<dbReference type="AlphaFoldDB" id="A0A1C7E9A0"/>
<name>A0A1C7E9A0_9BACL</name>
<sequence>MIRGLDMMAASPNGNPEKSLKNVMTLYGAALFLGLAISIYAHHLEDVSGFLSFLVPAAALYFFLLFAFFKKGTFRKIAYGVMAVIGLISLAMIFYLEITGGH</sequence>
<feature type="transmembrane region" description="Helical" evidence="1">
    <location>
        <begin position="20"/>
        <end position="41"/>
    </location>
</feature>
<evidence type="ECO:0000256" key="1">
    <source>
        <dbReference type="SAM" id="Phobius"/>
    </source>
</evidence>
<keyword evidence="1" id="KW-1133">Transmembrane helix</keyword>
<dbReference type="Proteomes" id="UP000092650">
    <property type="component" value="Chromosome"/>
</dbReference>
<evidence type="ECO:0000313" key="2">
    <source>
        <dbReference type="EMBL" id="ANU20573.1"/>
    </source>
</evidence>
<feature type="transmembrane region" description="Helical" evidence="1">
    <location>
        <begin position="76"/>
        <end position="96"/>
    </location>
</feature>
<keyword evidence="1" id="KW-0812">Transmembrane</keyword>
<proteinExistence type="predicted"/>
<keyword evidence="1" id="KW-0472">Membrane</keyword>
<dbReference type="KEGG" id="ppla:BBI15_10265"/>
<keyword evidence="3" id="KW-1185">Reference proteome</keyword>
<accession>A0A1C7E9A0</accession>
<feature type="transmembrane region" description="Helical" evidence="1">
    <location>
        <begin position="47"/>
        <end position="69"/>
    </location>
</feature>
<dbReference type="EMBL" id="CP016539">
    <property type="protein sequence ID" value="ANU20573.1"/>
    <property type="molecule type" value="Genomic_DNA"/>
</dbReference>
<evidence type="ECO:0000313" key="3">
    <source>
        <dbReference type="Proteomes" id="UP000092650"/>
    </source>
</evidence>
<organism evidence="2 3">
    <name type="scientific">Planococcus plakortidis</name>
    <dbReference type="NCBI Taxonomy" id="1038856"/>
    <lineage>
        <taxon>Bacteria</taxon>
        <taxon>Bacillati</taxon>
        <taxon>Bacillota</taxon>
        <taxon>Bacilli</taxon>
        <taxon>Bacillales</taxon>
        <taxon>Caryophanaceae</taxon>
        <taxon>Planococcus</taxon>
    </lineage>
</organism>
<protein>
    <submittedName>
        <fullName evidence="2">Uncharacterized protein</fullName>
    </submittedName>
</protein>
<gene>
    <name evidence="2" type="ORF">BBI15_10265</name>
</gene>
<reference evidence="2" key="1">
    <citation type="submission" date="2016-10" db="EMBL/GenBank/DDBJ databases">
        <authorList>
            <person name="See-Too W.S."/>
        </authorList>
    </citation>
    <scope>NUCLEOTIDE SEQUENCE [LARGE SCALE GENOMIC DNA]</scope>
    <source>
        <strain evidence="2">DSM 23997</strain>
    </source>
</reference>